<proteinExistence type="predicted"/>
<protein>
    <submittedName>
        <fullName evidence="1">Uncharacterized protein</fullName>
    </submittedName>
</protein>
<gene>
    <name evidence="1" type="ORF">BQ8794_610008</name>
</gene>
<evidence type="ECO:0000313" key="2">
    <source>
        <dbReference type="Proteomes" id="UP000188388"/>
    </source>
</evidence>
<dbReference type="AlphaFoldDB" id="A0A1R3VKU9"/>
<keyword evidence="2" id="KW-1185">Reference proteome</keyword>
<reference evidence="2" key="1">
    <citation type="submission" date="2017-01" db="EMBL/GenBank/DDBJ databases">
        <authorList>
            <person name="Brunel B."/>
        </authorList>
    </citation>
    <scope>NUCLEOTIDE SEQUENCE [LARGE SCALE GENOMIC DNA]</scope>
</reference>
<dbReference type="EMBL" id="FTPD01000058">
    <property type="protein sequence ID" value="SIT59055.1"/>
    <property type="molecule type" value="Genomic_DNA"/>
</dbReference>
<accession>A0A1R3VKU9</accession>
<organism evidence="1 2">
    <name type="scientific">Mesorhizobium prunaredense</name>
    <dbReference type="NCBI Taxonomy" id="1631249"/>
    <lineage>
        <taxon>Bacteria</taxon>
        <taxon>Pseudomonadati</taxon>
        <taxon>Pseudomonadota</taxon>
        <taxon>Alphaproteobacteria</taxon>
        <taxon>Hyphomicrobiales</taxon>
        <taxon>Phyllobacteriaceae</taxon>
        <taxon>Mesorhizobium</taxon>
    </lineage>
</organism>
<dbReference type="Proteomes" id="UP000188388">
    <property type="component" value="Unassembled WGS sequence"/>
</dbReference>
<name>A0A1R3VKU9_9HYPH</name>
<sequence length="25" mass="2936">MRKLMANWADFDIAAAHYSYGYDLL</sequence>
<evidence type="ECO:0000313" key="1">
    <source>
        <dbReference type="EMBL" id="SIT59055.1"/>
    </source>
</evidence>
<dbReference type="STRING" id="1631249.BQ8794_610008"/>